<evidence type="ECO:0000256" key="2">
    <source>
        <dbReference type="ARBA" id="ARBA00022692"/>
    </source>
</evidence>
<dbReference type="InterPro" id="IPR053009">
    <property type="entry name" value="Xanthocillin_Biosynth-Assoc"/>
</dbReference>
<dbReference type="Proteomes" id="UP000823388">
    <property type="component" value="Chromosome 3K"/>
</dbReference>
<dbReference type="InterPro" id="IPR025423">
    <property type="entry name" value="TMEM205-like"/>
</dbReference>
<gene>
    <name evidence="8" type="ORF">PVAP13_3KG473300</name>
</gene>
<feature type="transmembrane region" description="Helical" evidence="5">
    <location>
        <begin position="113"/>
        <end position="131"/>
    </location>
</feature>
<name>A0A8T0V6F1_PANVG</name>
<evidence type="ECO:0000313" key="9">
    <source>
        <dbReference type="Proteomes" id="UP000823388"/>
    </source>
</evidence>
<feature type="chain" id="PRO_5035713263" description="TMEM205-like domain-containing protein" evidence="6">
    <location>
        <begin position="19"/>
        <end position="210"/>
    </location>
</feature>
<feature type="transmembrane region" description="Helical" evidence="5">
    <location>
        <begin position="36"/>
        <end position="67"/>
    </location>
</feature>
<dbReference type="GO" id="GO:0016020">
    <property type="term" value="C:membrane"/>
    <property type="evidence" value="ECO:0007669"/>
    <property type="project" value="UniProtKB-SubCell"/>
</dbReference>
<dbReference type="Pfam" id="PF13664">
    <property type="entry name" value="DUF4149"/>
    <property type="match status" value="1"/>
</dbReference>
<keyword evidence="4 5" id="KW-0472">Membrane</keyword>
<dbReference type="AlphaFoldDB" id="A0A8T0V6F1"/>
<sequence>MFLLIMVAAVLLAGGGIAFAPAGLFGGSPPTSTTTVVKLAYLLCFATSWGATVWAIFIGGFIMFLNLPRHMMDSLRGKVFPACLALTAASAAAFAWLHLPWRAAASPAERRQLVVLVAAAGLDLANLLVFTPRTLEAVRERPKVERGLGLGGIGSIPGIRSNARAAETCATLAMANGRFWTAHALSALATSATAAGLAAHSCYLAGKLAL</sequence>
<feature type="signal peptide" evidence="6">
    <location>
        <begin position="1"/>
        <end position="18"/>
    </location>
</feature>
<proteinExistence type="predicted"/>
<reference evidence="8" key="1">
    <citation type="submission" date="2020-05" db="EMBL/GenBank/DDBJ databases">
        <title>WGS assembly of Panicum virgatum.</title>
        <authorList>
            <person name="Lovell J.T."/>
            <person name="Jenkins J."/>
            <person name="Shu S."/>
            <person name="Juenger T.E."/>
            <person name="Schmutz J."/>
        </authorList>
    </citation>
    <scope>NUCLEOTIDE SEQUENCE</scope>
    <source>
        <strain evidence="8">AP13</strain>
    </source>
</reference>
<dbReference type="OrthoDB" id="687102at2759"/>
<evidence type="ECO:0000256" key="4">
    <source>
        <dbReference type="ARBA" id="ARBA00023136"/>
    </source>
</evidence>
<comment type="caution">
    <text evidence="8">The sequence shown here is derived from an EMBL/GenBank/DDBJ whole genome shotgun (WGS) entry which is preliminary data.</text>
</comment>
<keyword evidence="6" id="KW-0732">Signal</keyword>
<protein>
    <recommendedName>
        <fullName evidence="7">TMEM205-like domain-containing protein</fullName>
    </recommendedName>
</protein>
<feature type="transmembrane region" description="Helical" evidence="5">
    <location>
        <begin position="79"/>
        <end position="101"/>
    </location>
</feature>
<comment type="subcellular location">
    <subcellularLocation>
        <location evidence="1">Membrane</location>
    </subcellularLocation>
</comment>
<evidence type="ECO:0000256" key="6">
    <source>
        <dbReference type="SAM" id="SignalP"/>
    </source>
</evidence>
<dbReference type="PANTHER" id="PTHR23241">
    <property type="entry name" value="LATE EMBRYOGENESIS ABUNDANT PLANTS LEA-RELATED"/>
    <property type="match status" value="1"/>
</dbReference>
<evidence type="ECO:0000256" key="5">
    <source>
        <dbReference type="SAM" id="Phobius"/>
    </source>
</evidence>
<keyword evidence="2 5" id="KW-0812">Transmembrane</keyword>
<feature type="domain" description="TMEM205-like" evidence="7">
    <location>
        <begin position="43"/>
        <end position="141"/>
    </location>
</feature>
<accession>A0A8T0V6F1</accession>
<evidence type="ECO:0000256" key="3">
    <source>
        <dbReference type="ARBA" id="ARBA00022989"/>
    </source>
</evidence>
<evidence type="ECO:0000313" key="8">
    <source>
        <dbReference type="EMBL" id="KAG2629957.1"/>
    </source>
</evidence>
<evidence type="ECO:0000256" key="1">
    <source>
        <dbReference type="ARBA" id="ARBA00004370"/>
    </source>
</evidence>
<dbReference type="EMBL" id="CM029041">
    <property type="protein sequence ID" value="KAG2629957.1"/>
    <property type="molecule type" value="Genomic_DNA"/>
</dbReference>
<keyword evidence="9" id="KW-1185">Reference proteome</keyword>
<organism evidence="8 9">
    <name type="scientific">Panicum virgatum</name>
    <name type="common">Blackwell switchgrass</name>
    <dbReference type="NCBI Taxonomy" id="38727"/>
    <lineage>
        <taxon>Eukaryota</taxon>
        <taxon>Viridiplantae</taxon>
        <taxon>Streptophyta</taxon>
        <taxon>Embryophyta</taxon>
        <taxon>Tracheophyta</taxon>
        <taxon>Spermatophyta</taxon>
        <taxon>Magnoliopsida</taxon>
        <taxon>Liliopsida</taxon>
        <taxon>Poales</taxon>
        <taxon>Poaceae</taxon>
        <taxon>PACMAD clade</taxon>
        <taxon>Panicoideae</taxon>
        <taxon>Panicodae</taxon>
        <taxon>Paniceae</taxon>
        <taxon>Panicinae</taxon>
        <taxon>Panicum</taxon>
        <taxon>Panicum sect. Hiantes</taxon>
    </lineage>
</organism>
<dbReference type="PANTHER" id="PTHR23241:SF105">
    <property type="entry name" value="DUF4149 DOMAIN-CONTAINING PROTEIN"/>
    <property type="match status" value="1"/>
</dbReference>
<keyword evidence="3 5" id="KW-1133">Transmembrane helix</keyword>
<evidence type="ECO:0000259" key="7">
    <source>
        <dbReference type="Pfam" id="PF13664"/>
    </source>
</evidence>